<reference evidence="3" key="2">
    <citation type="journal article" date="2021" name="PeerJ">
        <title>Extensive microbial diversity within the chicken gut microbiome revealed by metagenomics and culture.</title>
        <authorList>
            <person name="Gilroy R."/>
            <person name="Ravi A."/>
            <person name="Getino M."/>
            <person name="Pursley I."/>
            <person name="Horton D.L."/>
            <person name="Alikhan N.F."/>
            <person name="Baker D."/>
            <person name="Gharbi K."/>
            <person name="Hall N."/>
            <person name="Watson M."/>
            <person name="Adriaenssens E.M."/>
            <person name="Foster-Nyarko E."/>
            <person name="Jarju S."/>
            <person name="Secka A."/>
            <person name="Antonio M."/>
            <person name="Oren A."/>
            <person name="Chaudhuri R.R."/>
            <person name="La Ragione R."/>
            <person name="Hildebrand F."/>
            <person name="Pallen M.J."/>
        </authorList>
    </citation>
    <scope>NUCLEOTIDE SEQUENCE</scope>
    <source>
        <strain evidence="3">1383</strain>
    </source>
</reference>
<sequence length="310" mass="35285">MKHTKIFPILLLSAGMLFACNTPWLQEQNDQLKVLSWNIWHGGHSKEYPGDGCEGTIGILKESQADVITMIETYGASDKVADSLGYYHRLLSSNLSIYSRYPIVETYTFPDSIRTFNFGGVMIDVNGQKVRIFDTWLHYLPATTIVPTDSSEKAILAWETAGTRDDEIRKILSVLRPYLAQADSIPIVMSGDFNSHSHLDWTEETKDLYDHNGAVVRWPISLAMEQAGFKDSFREMNPDAAKNLGRTWRYGEETTDRHDRIDYIYYTGDKLKLLSSESHNGLLGETYTFQGKDFFYGSDHGFVISTFEIE</sequence>
<keyword evidence="3" id="KW-0540">Nuclease</keyword>
<name>A0A9D1HB46_9FLAO</name>
<dbReference type="AlphaFoldDB" id="A0A9D1HB46"/>
<evidence type="ECO:0000256" key="1">
    <source>
        <dbReference type="SAM" id="SignalP"/>
    </source>
</evidence>
<keyword evidence="3" id="KW-0378">Hydrolase</keyword>
<dbReference type="PROSITE" id="PS51257">
    <property type="entry name" value="PROKAR_LIPOPROTEIN"/>
    <property type="match status" value="1"/>
</dbReference>
<protein>
    <submittedName>
        <fullName evidence="3">Endonuclease/exonuclease/phosphatase family protein</fullName>
    </submittedName>
</protein>
<gene>
    <name evidence="3" type="ORF">IAC44_02540</name>
</gene>
<dbReference type="InterPro" id="IPR036691">
    <property type="entry name" value="Endo/exonu/phosph_ase_sf"/>
</dbReference>
<dbReference type="PANTHER" id="PTHR41349">
    <property type="match status" value="1"/>
</dbReference>
<comment type="caution">
    <text evidence="3">The sequence shown here is derived from an EMBL/GenBank/DDBJ whole genome shotgun (WGS) entry which is preliminary data.</text>
</comment>
<organism evidence="3 4">
    <name type="scientific">Candidatus Merdimorpha stercoravium</name>
    <dbReference type="NCBI Taxonomy" id="2840863"/>
    <lineage>
        <taxon>Bacteria</taxon>
        <taxon>Pseudomonadati</taxon>
        <taxon>Bacteroidota</taxon>
        <taxon>Flavobacteriia</taxon>
        <taxon>Flavobacteriales</taxon>
        <taxon>Candidatus Merdimorpha</taxon>
    </lineage>
</organism>
<keyword evidence="1" id="KW-0732">Signal</keyword>
<evidence type="ECO:0000313" key="4">
    <source>
        <dbReference type="Proteomes" id="UP000824161"/>
    </source>
</evidence>
<reference evidence="3" key="1">
    <citation type="submission" date="2020-10" db="EMBL/GenBank/DDBJ databases">
        <authorList>
            <person name="Gilroy R."/>
        </authorList>
    </citation>
    <scope>NUCLEOTIDE SEQUENCE</scope>
    <source>
        <strain evidence="3">1383</strain>
    </source>
</reference>
<dbReference type="InterPro" id="IPR005135">
    <property type="entry name" value="Endo/exonuclease/phosphatase"/>
</dbReference>
<dbReference type="GO" id="GO:0004519">
    <property type="term" value="F:endonuclease activity"/>
    <property type="evidence" value="ECO:0007669"/>
    <property type="project" value="UniProtKB-KW"/>
</dbReference>
<feature type="domain" description="Endonuclease/exonuclease/phosphatase" evidence="2">
    <location>
        <begin position="35"/>
        <end position="300"/>
    </location>
</feature>
<evidence type="ECO:0000313" key="3">
    <source>
        <dbReference type="EMBL" id="HIT97692.1"/>
    </source>
</evidence>
<dbReference type="Proteomes" id="UP000824161">
    <property type="component" value="Unassembled WGS sequence"/>
</dbReference>
<evidence type="ECO:0000259" key="2">
    <source>
        <dbReference type="Pfam" id="PF03372"/>
    </source>
</evidence>
<feature type="signal peptide" evidence="1">
    <location>
        <begin position="1"/>
        <end position="19"/>
    </location>
</feature>
<dbReference type="SUPFAM" id="SSF56219">
    <property type="entry name" value="DNase I-like"/>
    <property type="match status" value="1"/>
</dbReference>
<feature type="chain" id="PRO_5039390908" evidence="1">
    <location>
        <begin position="20"/>
        <end position="310"/>
    </location>
</feature>
<dbReference type="Pfam" id="PF03372">
    <property type="entry name" value="Exo_endo_phos"/>
    <property type="match status" value="1"/>
</dbReference>
<dbReference type="PANTHER" id="PTHR41349:SF1">
    <property type="entry name" value="PROTEIN CBG08683"/>
    <property type="match status" value="1"/>
</dbReference>
<proteinExistence type="predicted"/>
<dbReference type="Gene3D" id="3.60.10.10">
    <property type="entry name" value="Endonuclease/exonuclease/phosphatase"/>
    <property type="match status" value="1"/>
</dbReference>
<accession>A0A9D1HB46</accession>
<keyword evidence="3" id="KW-0255">Endonuclease</keyword>
<dbReference type="EMBL" id="DVLY01000058">
    <property type="protein sequence ID" value="HIT97692.1"/>
    <property type="molecule type" value="Genomic_DNA"/>
</dbReference>